<dbReference type="PANTHER" id="PTHR39468:SF1">
    <property type="entry name" value="MTF2-LIKE C-TERMINAL DOMAIN-CONTAINING PROTEIN"/>
    <property type="match status" value="1"/>
</dbReference>
<protein>
    <recommendedName>
        <fullName evidence="2">Mtf2-like C-terminal domain-containing protein</fullName>
    </recommendedName>
</protein>
<dbReference type="Pfam" id="PF19189">
    <property type="entry name" value="Mtf2"/>
    <property type="match status" value="1"/>
</dbReference>
<dbReference type="GO" id="GO:0005739">
    <property type="term" value="C:mitochondrion"/>
    <property type="evidence" value="ECO:0007669"/>
    <property type="project" value="InterPro"/>
</dbReference>
<dbReference type="EMBL" id="JAVRQU010000004">
    <property type="protein sequence ID" value="KAK5704310.1"/>
    <property type="molecule type" value="Genomic_DNA"/>
</dbReference>
<gene>
    <name evidence="3" type="ORF">LTR97_003328</name>
</gene>
<feature type="region of interest" description="Disordered" evidence="1">
    <location>
        <begin position="29"/>
        <end position="199"/>
    </location>
</feature>
<evidence type="ECO:0000313" key="4">
    <source>
        <dbReference type="Proteomes" id="UP001310594"/>
    </source>
</evidence>
<feature type="compositionally biased region" description="Basic and acidic residues" evidence="1">
    <location>
        <begin position="110"/>
        <end position="128"/>
    </location>
</feature>
<evidence type="ECO:0000259" key="2">
    <source>
        <dbReference type="Pfam" id="PF19189"/>
    </source>
</evidence>
<accession>A0AAN7WEC0</accession>
<proteinExistence type="predicted"/>
<feature type="compositionally biased region" description="Basic and acidic residues" evidence="1">
    <location>
        <begin position="159"/>
        <end position="185"/>
    </location>
</feature>
<sequence>MLERAAIRVRRGDSLLPFLYCTRTIQQRSYTQVSRGVTTSRPQYERRKPEGAARRPARPQEEGYTRRGDRFGRGNEKADSYEKQQYAVRRPGYGASLRQAKPQDDQTDGGGDRVDDAFFQDARRENIEHTGGSFGRRDRQSESASVGRLRFGGLGSGVRRRDIKEFRPQDRSESTTEPIREDRTFSSRAPGTPTSEGVPFEDTAQELIAGRDPADSTSTITPREKKVFEKLLGLRKDKSSATATQIKDSGSGPGLDAILDSAISNIKASERPPPQFPDALRPLAEEAREKQRALRVARAEETTAKSKAVRADLERTNKLLDDAPTDILLWETLNKHVLNRAAYLRLDAVPPSTASTKTKEALMKFGKIRNKPSAKSKESELEILTTNFPQWLMRYLEICQKDFPTSILPLNLLPTLHALGPSILALGASTQLYNAHLRLLIHHYPHHVPDFAKVLAEMDRLVYAFDEETLEIVDDVLKGVNRFQHGHAGPGPQALFKMEGMQVQGLNVLIRWRRIMGKRREEAAVRGVREGWREEQTDVLGLGGEADHGEAGEVRGMRV</sequence>
<evidence type="ECO:0000313" key="3">
    <source>
        <dbReference type="EMBL" id="KAK5704310.1"/>
    </source>
</evidence>
<reference evidence="3" key="1">
    <citation type="submission" date="2023-08" db="EMBL/GenBank/DDBJ databases">
        <title>Black Yeasts Isolated from many extreme environments.</title>
        <authorList>
            <person name="Coleine C."/>
            <person name="Stajich J.E."/>
            <person name="Selbmann L."/>
        </authorList>
    </citation>
    <scope>NUCLEOTIDE SEQUENCE</scope>
    <source>
        <strain evidence="3">CCFEE 5810</strain>
    </source>
</reference>
<organism evidence="3 4">
    <name type="scientific">Elasticomyces elasticus</name>
    <dbReference type="NCBI Taxonomy" id="574655"/>
    <lineage>
        <taxon>Eukaryota</taxon>
        <taxon>Fungi</taxon>
        <taxon>Dikarya</taxon>
        <taxon>Ascomycota</taxon>
        <taxon>Pezizomycotina</taxon>
        <taxon>Dothideomycetes</taxon>
        <taxon>Dothideomycetidae</taxon>
        <taxon>Mycosphaerellales</taxon>
        <taxon>Teratosphaeriaceae</taxon>
        <taxon>Elasticomyces</taxon>
    </lineage>
</organism>
<feature type="compositionally biased region" description="Polar residues" evidence="1">
    <location>
        <begin position="29"/>
        <end position="42"/>
    </location>
</feature>
<feature type="compositionally biased region" description="Polar residues" evidence="1">
    <location>
        <begin position="186"/>
        <end position="195"/>
    </location>
</feature>
<feature type="domain" description="Mtf2-like C-terminal" evidence="2">
    <location>
        <begin position="319"/>
        <end position="489"/>
    </location>
</feature>
<dbReference type="InterPro" id="IPR043837">
    <property type="entry name" value="Mtf2-like_C"/>
</dbReference>
<dbReference type="PANTHER" id="PTHR39468">
    <property type="entry name" value="CHROMOSOME 7, WHOLE GENOME SHOTGUN SEQUENCE"/>
    <property type="match status" value="1"/>
</dbReference>
<name>A0AAN7WEC0_9PEZI</name>
<feature type="compositionally biased region" description="Basic and acidic residues" evidence="1">
    <location>
        <begin position="43"/>
        <end position="82"/>
    </location>
</feature>
<comment type="caution">
    <text evidence="3">The sequence shown here is derived from an EMBL/GenBank/DDBJ whole genome shotgun (WGS) entry which is preliminary data.</text>
</comment>
<dbReference type="AlphaFoldDB" id="A0AAN7WEC0"/>
<dbReference type="Proteomes" id="UP001310594">
    <property type="component" value="Unassembled WGS sequence"/>
</dbReference>
<evidence type="ECO:0000256" key="1">
    <source>
        <dbReference type="SAM" id="MobiDB-lite"/>
    </source>
</evidence>
<dbReference type="InterPro" id="IPR040009">
    <property type="entry name" value="Mtf2/C5D6.12-like"/>
</dbReference>